<organism evidence="10 11">
    <name type="scientific">Neomicrococcus aestuarii</name>
    <dbReference type="NCBI Taxonomy" id="556325"/>
    <lineage>
        <taxon>Bacteria</taxon>
        <taxon>Bacillati</taxon>
        <taxon>Actinomycetota</taxon>
        <taxon>Actinomycetes</taxon>
        <taxon>Micrococcales</taxon>
        <taxon>Micrococcaceae</taxon>
        <taxon>Neomicrococcus</taxon>
    </lineage>
</organism>
<dbReference type="OrthoDB" id="9815782at2"/>
<name>A0A1L2ZLS3_9MICC</name>
<comment type="similarity">
    <text evidence="3 8">Belongs to the peptidase S26 family.</text>
</comment>
<evidence type="ECO:0000256" key="4">
    <source>
        <dbReference type="ARBA" id="ARBA00013208"/>
    </source>
</evidence>
<dbReference type="InterPro" id="IPR019758">
    <property type="entry name" value="Pept_S26A_signal_pept_1_CS"/>
</dbReference>
<evidence type="ECO:0000259" key="9">
    <source>
        <dbReference type="Pfam" id="PF10502"/>
    </source>
</evidence>
<evidence type="ECO:0000256" key="6">
    <source>
        <dbReference type="ARBA" id="ARBA00022801"/>
    </source>
</evidence>
<dbReference type="STRING" id="556325.BHE16_01800"/>
<keyword evidence="11" id="KW-1185">Reference proteome</keyword>
<dbReference type="Proteomes" id="UP000183530">
    <property type="component" value="Chromosome"/>
</dbReference>
<dbReference type="Gene3D" id="2.10.109.10">
    <property type="entry name" value="Umud Fragment, subunit A"/>
    <property type="match status" value="1"/>
</dbReference>
<evidence type="ECO:0000256" key="3">
    <source>
        <dbReference type="ARBA" id="ARBA00009370"/>
    </source>
</evidence>
<dbReference type="AlphaFoldDB" id="A0A1L2ZLS3"/>
<evidence type="ECO:0000313" key="11">
    <source>
        <dbReference type="Proteomes" id="UP000183530"/>
    </source>
</evidence>
<dbReference type="NCBIfam" id="TIGR02227">
    <property type="entry name" value="sigpep_I_bact"/>
    <property type="match status" value="1"/>
</dbReference>
<reference evidence="10 11" key="1">
    <citation type="submission" date="2016-11" db="EMBL/GenBank/DDBJ databases">
        <title>Genome sequencing of Zhihengliuella aestuarii B18 antagonistic to Plasmodiophora brassicae.</title>
        <authorList>
            <person name="Luo Y."/>
        </authorList>
    </citation>
    <scope>NUCLEOTIDE SEQUENCE [LARGE SCALE GENOMIC DNA]</scope>
    <source>
        <strain evidence="10 11">B18</strain>
    </source>
</reference>
<accession>A0A1L2ZLS3</accession>
<dbReference type="PANTHER" id="PTHR43390:SF1">
    <property type="entry name" value="CHLOROPLAST PROCESSING PEPTIDASE"/>
    <property type="match status" value="1"/>
</dbReference>
<proteinExistence type="inferred from homology"/>
<keyword evidence="8" id="KW-0812">Transmembrane</keyword>
<dbReference type="PROSITE" id="PS00501">
    <property type="entry name" value="SPASE_I_1"/>
    <property type="match status" value="1"/>
</dbReference>
<comment type="catalytic activity">
    <reaction evidence="1 8">
        <text>Cleavage of hydrophobic, N-terminal signal or leader sequences from secreted and periplasmic proteins.</text>
        <dbReference type="EC" id="3.4.21.89"/>
    </reaction>
</comment>
<dbReference type="InterPro" id="IPR019533">
    <property type="entry name" value="Peptidase_S26"/>
</dbReference>
<protein>
    <recommendedName>
        <fullName evidence="4 8">Signal peptidase I</fullName>
        <ecNumber evidence="4 8">3.4.21.89</ecNumber>
    </recommendedName>
</protein>
<dbReference type="PRINTS" id="PR00727">
    <property type="entry name" value="LEADERPTASE"/>
</dbReference>
<dbReference type="RefSeq" id="WP_071893440.1">
    <property type="nucleotide sequence ID" value="NZ_CP018135.1"/>
</dbReference>
<dbReference type="KEGG" id="nae:BHE16_01800"/>
<dbReference type="CDD" id="cd06530">
    <property type="entry name" value="S26_SPase_I"/>
    <property type="match status" value="1"/>
</dbReference>
<dbReference type="PROSITE" id="PS00761">
    <property type="entry name" value="SPASE_I_3"/>
    <property type="match status" value="1"/>
</dbReference>
<keyword evidence="6 8" id="KW-0378">Hydrolase</keyword>
<keyword evidence="8" id="KW-0472">Membrane</keyword>
<evidence type="ECO:0000313" key="10">
    <source>
        <dbReference type="EMBL" id="APF39962.1"/>
    </source>
</evidence>
<dbReference type="PANTHER" id="PTHR43390">
    <property type="entry name" value="SIGNAL PEPTIDASE I"/>
    <property type="match status" value="1"/>
</dbReference>
<evidence type="ECO:0000256" key="7">
    <source>
        <dbReference type="PIRSR" id="PIRSR600223-1"/>
    </source>
</evidence>
<dbReference type="EMBL" id="CP018135">
    <property type="protein sequence ID" value="APF39962.1"/>
    <property type="molecule type" value="Genomic_DNA"/>
</dbReference>
<evidence type="ECO:0000256" key="1">
    <source>
        <dbReference type="ARBA" id="ARBA00000677"/>
    </source>
</evidence>
<dbReference type="InterPro" id="IPR000223">
    <property type="entry name" value="Pept_S26A_signal_pept_1"/>
</dbReference>
<evidence type="ECO:0000256" key="2">
    <source>
        <dbReference type="ARBA" id="ARBA00004401"/>
    </source>
</evidence>
<dbReference type="GO" id="GO:0006465">
    <property type="term" value="P:signal peptide processing"/>
    <property type="evidence" value="ECO:0007669"/>
    <property type="project" value="InterPro"/>
</dbReference>
<evidence type="ECO:0000256" key="5">
    <source>
        <dbReference type="ARBA" id="ARBA00022670"/>
    </source>
</evidence>
<evidence type="ECO:0000256" key="8">
    <source>
        <dbReference type="RuleBase" id="RU362042"/>
    </source>
</evidence>
<dbReference type="GO" id="GO:0004252">
    <property type="term" value="F:serine-type endopeptidase activity"/>
    <property type="evidence" value="ECO:0007669"/>
    <property type="project" value="InterPro"/>
</dbReference>
<feature type="transmembrane region" description="Helical" evidence="8">
    <location>
        <begin position="20"/>
        <end position="44"/>
    </location>
</feature>
<sequence length="230" mass="25051">MAEQFSASSGRRSLFRGWRLGVLILALAAVIAIIVRATIIDFVYVSSGSMEPTLGVDDRISVNRLAYQSESIQRGDVVVFDGRGSMLSYGDSNLILDFLRSVRLAGDDTLFVKRVIGVGGDHVSCCGTDGKLTLNGEPLTEDYLYPDDAPSEQKFDVIVPEGRIWVMGDHRSISEDSRALLGRPGGGMIDVDRVIGRVDRIILPWERAGHVASLPMSATSRELEDDQAHG</sequence>
<keyword evidence="8" id="KW-1133">Transmembrane helix</keyword>
<dbReference type="Pfam" id="PF10502">
    <property type="entry name" value="Peptidase_S26"/>
    <property type="match status" value="1"/>
</dbReference>
<dbReference type="InterPro" id="IPR036286">
    <property type="entry name" value="LexA/Signal_pep-like_sf"/>
</dbReference>
<feature type="active site" evidence="7">
    <location>
        <position position="113"/>
    </location>
</feature>
<keyword evidence="5 8" id="KW-0645">Protease</keyword>
<feature type="domain" description="Peptidase S26" evidence="9">
    <location>
        <begin position="23"/>
        <end position="200"/>
    </location>
</feature>
<dbReference type="GO" id="GO:0005886">
    <property type="term" value="C:plasma membrane"/>
    <property type="evidence" value="ECO:0007669"/>
    <property type="project" value="UniProtKB-SubCell"/>
</dbReference>
<feature type="active site" evidence="7">
    <location>
        <position position="49"/>
    </location>
</feature>
<dbReference type="EC" id="3.4.21.89" evidence="4 8"/>
<gene>
    <name evidence="10" type="ORF">BHE16_01800</name>
</gene>
<dbReference type="InterPro" id="IPR019756">
    <property type="entry name" value="Pept_S26A_signal_pept_1_Ser-AS"/>
</dbReference>
<dbReference type="SUPFAM" id="SSF51306">
    <property type="entry name" value="LexA/Signal peptidase"/>
    <property type="match status" value="1"/>
</dbReference>
<dbReference type="GO" id="GO:0009003">
    <property type="term" value="F:signal peptidase activity"/>
    <property type="evidence" value="ECO:0007669"/>
    <property type="project" value="UniProtKB-EC"/>
</dbReference>
<comment type="subcellular location">
    <subcellularLocation>
        <location evidence="2">Cell membrane</location>
        <topology evidence="2">Single-pass type II membrane protein</topology>
    </subcellularLocation>
    <subcellularLocation>
        <location evidence="8">Membrane</location>
        <topology evidence="8">Single-pass type II membrane protein</topology>
    </subcellularLocation>
</comment>